<dbReference type="Gene3D" id="3.20.20.80">
    <property type="entry name" value="Glycosidases"/>
    <property type="match status" value="1"/>
</dbReference>
<dbReference type="Proteomes" id="UP000547209">
    <property type="component" value="Unassembled WGS sequence"/>
</dbReference>
<keyword evidence="6" id="KW-1185">Reference proteome</keyword>
<evidence type="ECO:0000259" key="4">
    <source>
        <dbReference type="Pfam" id="PF22369"/>
    </source>
</evidence>
<dbReference type="AlphaFoldDB" id="A0A7X0RU35"/>
<dbReference type="SUPFAM" id="SSF51445">
    <property type="entry name" value="(Trans)glycosidases"/>
    <property type="match status" value="1"/>
</dbReference>
<dbReference type="Pfam" id="PF01301">
    <property type="entry name" value="Glyco_hydro_35"/>
    <property type="match status" value="1"/>
</dbReference>
<reference evidence="5 6" key="1">
    <citation type="submission" date="2020-08" db="EMBL/GenBank/DDBJ databases">
        <title>Cohnella phylogeny.</title>
        <authorList>
            <person name="Dunlap C."/>
        </authorList>
    </citation>
    <scope>NUCLEOTIDE SEQUENCE [LARGE SCALE GENOMIC DNA]</scope>
    <source>
        <strain evidence="5 6">DSM 28246</strain>
    </source>
</reference>
<dbReference type="PANTHER" id="PTHR23421">
    <property type="entry name" value="BETA-GALACTOSIDASE RELATED"/>
    <property type="match status" value="1"/>
</dbReference>
<accession>A0A7X0RU35</accession>
<organism evidence="5 6">
    <name type="scientific">Cohnella nanjingensis</name>
    <dbReference type="NCBI Taxonomy" id="1387779"/>
    <lineage>
        <taxon>Bacteria</taxon>
        <taxon>Bacillati</taxon>
        <taxon>Bacillota</taxon>
        <taxon>Bacilli</taxon>
        <taxon>Bacillales</taxon>
        <taxon>Paenibacillaceae</taxon>
        <taxon>Cohnella</taxon>
    </lineage>
</organism>
<dbReference type="InterPro" id="IPR017853">
    <property type="entry name" value="GH"/>
</dbReference>
<dbReference type="InterPro" id="IPR031330">
    <property type="entry name" value="Gly_Hdrlase_35_cat"/>
</dbReference>
<dbReference type="GO" id="GO:0005975">
    <property type="term" value="P:carbohydrate metabolic process"/>
    <property type="evidence" value="ECO:0007669"/>
    <property type="project" value="InterPro"/>
</dbReference>
<feature type="domain" description="Glycoside hydrolase 35 catalytic" evidence="3">
    <location>
        <begin position="9"/>
        <end position="180"/>
    </location>
</feature>
<gene>
    <name evidence="5" type="ORF">H7C19_15930</name>
</gene>
<dbReference type="Gene3D" id="3.40.50.880">
    <property type="match status" value="1"/>
</dbReference>
<dbReference type="Pfam" id="PF22369">
    <property type="entry name" value="GLMA_2nd"/>
    <property type="match status" value="1"/>
</dbReference>
<dbReference type="InterPro" id="IPR054746">
    <property type="entry name" value="GLMA-like_second"/>
</dbReference>
<dbReference type="InterPro" id="IPR029062">
    <property type="entry name" value="Class_I_gatase-like"/>
</dbReference>
<sequence length="805" mass="90699">MIEITRKQIRIDGRPVLILCGEIHYYRLRREEWQDRIDKLILSGCNAVASYVPWLCHEETEGEIDLEGKTRPELDLAGFIDLCRDNGLYFFLRPGPFIMAEMKNEGLPYWIYRKHPEIIPLGWDGRPATTKTADYLAYGFLIETRRWYEAVMAVAAPRLQPNGGNIIAIQLDNEIGMLSWVSNGPDLTERVMEDFASWLGDRYPAEALAQRYPFDPKDRDARRTAIRSPEEAYAPALHLDLGRYMRHRFSRYVDILRDYAEAYGAAGVPFVVNIHGTGGGRGFTYPIGISQLYESYEGKPGVISGSDIYFGDLNMDTFQDLYLINGFMDAVHDADQPLTSVEFNCGDGNFGETYGSRYDPSAADLKMRMCVAQGNRLVNYYLFAGGRNGVLDQRPGDGNDRVAFTGERHGFAAPVGPDGDLNYTFPRMARGIGAVMAVSEKLAVMDEERDAVSFAFIPDYYMTESRYPGSAIMKEIYDDLEANRAHWSWETLARAMLLAGYRFGAVDIQNKPLRADAVPALALLSAKYMDGEVQRKLAEYLREGGKVLLYGEVPLYDMEGRPCRVLADALGLRFLREHRESPHYYPSVLTEGWAAPRPEVRTLFAQTFEAAAGTETVFRLYGSGEACGFDLAVGRGRAIVLTARYRTDIALYRTALERLGAKPGLTHDCAHHGIFMTSMRSPMGERFIHLLNLDGLDKTFRLYEDGTPLFGGRELTLGSRDGVMLPVNVTFNGVNIRCSSAEITSVEPNAIAFRLTQARDWIELETARVIAESDDYRVERADAFYRVWSNKHAKVDDRLTVRFEG</sequence>
<evidence type="ECO:0000256" key="1">
    <source>
        <dbReference type="ARBA" id="ARBA00009809"/>
    </source>
</evidence>
<dbReference type="PRINTS" id="PR00742">
    <property type="entry name" value="GLHYDRLASE35"/>
</dbReference>
<dbReference type="InterPro" id="IPR001944">
    <property type="entry name" value="Glycoside_Hdrlase_35"/>
</dbReference>
<name>A0A7X0RU35_9BACL</name>
<comment type="caution">
    <text evidence="5">The sequence shown here is derived from an EMBL/GenBank/DDBJ whole genome shotgun (WGS) entry which is preliminary data.</text>
</comment>
<evidence type="ECO:0000256" key="2">
    <source>
        <dbReference type="RuleBase" id="RU003679"/>
    </source>
</evidence>
<evidence type="ECO:0000313" key="6">
    <source>
        <dbReference type="Proteomes" id="UP000547209"/>
    </source>
</evidence>
<dbReference type="EMBL" id="JACJVP010000025">
    <property type="protein sequence ID" value="MBB6672169.1"/>
    <property type="molecule type" value="Genomic_DNA"/>
</dbReference>
<comment type="similarity">
    <text evidence="1 2">Belongs to the glycosyl hydrolase 35 family.</text>
</comment>
<evidence type="ECO:0000259" key="3">
    <source>
        <dbReference type="Pfam" id="PF01301"/>
    </source>
</evidence>
<feature type="domain" description="GLMA-like second" evidence="4">
    <location>
        <begin position="474"/>
        <end position="580"/>
    </location>
</feature>
<evidence type="ECO:0000313" key="5">
    <source>
        <dbReference type="EMBL" id="MBB6672169.1"/>
    </source>
</evidence>
<dbReference type="GO" id="GO:0004553">
    <property type="term" value="F:hydrolase activity, hydrolyzing O-glycosyl compounds"/>
    <property type="evidence" value="ECO:0007669"/>
    <property type="project" value="InterPro"/>
</dbReference>
<protein>
    <submittedName>
        <fullName evidence="5">Beta-galactosidase</fullName>
    </submittedName>
</protein>
<dbReference type="RefSeq" id="WP_185143645.1">
    <property type="nucleotide sequence ID" value="NZ_JACJVP010000025.1"/>
</dbReference>
<proteinExistence type="inferred from homology"/>